<evidence type="ECO:0000313" key="3">
    <source>
        <dbReference type="EMBL" id="KEQ11768.1"/>
    </source>
</evidence>
<sequence>MPALAINQLSGRKALTLGYIAGLVGLILGLVLSSLYDLPGGATIVVSLAIVCLVFRFFQR</sequence>
<dbReference type="OrthoDB" id="14209at2"/>
<gene>
    <name evidence="3" type="ORF">GZ78_28345</name>
</gene>
<organism evidence="3 4">
    <name type="scientific">Endozoicomonas numazuensis</name>
    <dbReference type="NCBI Taxonomy" id="1137799"/>
    <lineage>
        <taxon>Bacteria</taxon>
        <taxon>Pseudomonadati</taxon>
        <taxon>Pseudomonadota</taxon>
        <taxon>Gammaproteobacteria</taxon>
        <taxon>Oceanospirillales</taxon>
        <taxon>Endozoicomonadaceae</taxon>
        <taxon>Endozoicomonas</taxon>
    </lineage>
</organism>
<protein>
    <submittedName>
        <fullName evidence="3">Uncharacterized protein</fullName>
    </submittedName>
</protein>
<keyword evidence="2" id="KW-1133">Transmembrane helix</keyword>
<dbReference type="GO" id="GO:0043190">
    <property type="term" value="C:ATP-binding cassette (ABC) transporter complex"/>
    <property type="evidence" value="ECO:0007669"/>
    <property type="project" value="InterPro"/>
</dbReference>
<reference evidence="3 4" key="1">
    <citation type="submission" date="2014-06" db="EMBL/GenBank/DDBJ databases">
        <title>Whole Genome Sequences of Three Symbiotic Endozoicomonas Bacteria.</title>
        <authorList>
            <person name="Neave M.J."/>
            <person name="Apprill A."/>
            <person name="Voolstra C.R."/>
        </authorList>
    </citation>
    <scope>NUCLEOTIDE SEQUENCE [LARGE SCALE GENOMIC DNA]</scope>
    <source>
        <strain evidence="3 4">DSM 25634</strain>
    </source>
</reference>
<dbReference type="EMBL" id="JOKH01000012">
    <property type="protein sequence ID" value="KEQ11768.1"/>
    <property type="molecule type" value="Genomic_DNA"/>
</dbReference>
<comment type="caution">
    <text evidence="3">The sequence shown here is derived from an EMBL/GenBank/DDBJ whole genome shotgun (WGS) entry which is preliminary data.</text>
</comment>
<dbReference type="Pfam" id="PF00950">
    <property type="entry name" value="ABC-3"/>
    <property type="match status" value="1"/>
</dbReference>
<feature type="transmembrane region" description="Helical" evidence="2">
    <location>
        <begin position="14"/>
        <end position="32"/>
    </location>
</feature>
<dbReference type="eggNOG" id="COG1108">
    <property type="taxonomic scope" value="Bacteria"/>
</dbReference>
<dbReference type="Proteomes" id="UP000028073">
    <property type="component" value="Unassembled WGS sequence"/>
</dbReference>
<dbReference type="STRING" id="1137799.GZ78_28345"/>
<comment type="subcellular location">
    <subcellularLocation>
        <location evidence="1">Cell membrane</location>
        <topology evidence="1">Multi-pass membrane protein</topology>
    </subcellularLocation>
</comment>
<keyword evidence="4" id="KW-1185">Reference proteome</keyword>
<dbReference type="GO" id="GO:0055085">
    <property type="term" value="P:transmembrane transport"/>
    <property type="evidence" value="ECO:0007669"/>
    <property type="project" value="InterPro"/>
</dbReference>
<dbReference type="RefSeq" id="WP_034843085.1">
    <property type="nucleotide sequence ID" value="NZ_JOKH01000012.1"/>
</dbReference>
<name>A0A081MZZ5_9GAMM</name>
<keyword evidence="1 2" id="KW-0812">Transmembrane</keyword>
<proteinExistence type="inferred from homology"/>
<accession>A0A081MZZ5</accession>
<keyword evidence="1" id="KW-0813">Transport</keyword>
<evidence type="ECO:0000256" key="2">
    <source>
        <dbReference type="SAM" id="Phobius"/>
    </source>
</evidence>
<feature type="transmembrane region" description="Helical" evidence="2">
    <location>
        <begin position="38"/>
        <end position="58"/>
    </location>
</feature>
<keyword evidence="2" id="KW-0472">Membrane</keyword>
<dbReference type="InterPro" id="IPR001626">
    <property type="entry name" value="ABC_TroCD"/>
</dbReference>
<dbReference type="AlphaFoldDB" id="A0A081MZZ5"/>
<evidence type="ECO:0000256" key="1">
    <source>
        <dbReference type="RuleBase" id="RU003943"/>
    </source>
</evidence>
<evidence type="ECO:0000313" key="4">
    <source>
        <dbReference type="Proteomes" id="UP000028073"/>
    </source>
</evidence>
<comment type="similarity">
    <text evidence="1">Belongs to the ABC-3 integral membrane protein family.</text>
</comment>